<accession>A0A926DCB4</accession>
<feature type="domain" description="PDZ" evidence="6">
    <location>
        <begin position="95"/>
        <end position="164"/>
    </location>
</feature>
<dbReference type="SUPFAM" id="SSF52096">
    <property type="entry name" value="ClpP/crotonase"/>
    <property type="match status" value="1"/>
</dbReference>
<dbReference type="Proteomes" id="UP000620366">
    <property type="component" value="Unassembled WGS sequence"/>
</dbReference>
<dbReference type="GO" id="GO:0008236">
    <property type="term" value="F:serine-type peptidase activity"/>
    <property type="evidence" value="ECO:0007669"/>
    <property type="project" value="UniProtKB-KW"/>
</dbReference>
<dbReference type="InterPro" id="IPR005151">
    <property type="entry name" value="Tail-specific_protease"/>
</dbReference>
<evidence type="ECO:0000313" key="8">
    <source>
        <dbReference type="Proteomes" id="UP000620366"/>
    </source>
</evidence>
<comment type="caution">
    <text evidence="7">The sequence shown here is derived from an EMBL/GenBank/DDBJ whole genome shotgun (WGS) entry which is preliminary data.</text>
</comment>
<comment type="similarity">
    <text evidence="1 5">Belongs to the peptidase S41A family.</text>
</comment>
<dbReference type="Gene3D" id="3.90.226.10">
    <property type="entry name" value="2-enoyl-CoA Hydratase, Chain A, domain 1"/>
    <property type="match status" value="1"/>
</dbReference>
<dbReference type="PANTHER" id="PTHR32060">
    <property type="entry name" value="TAIL-SPECIFIC PROTEASE"/>
    <property type="match status" value="1"/>
</dbReference>
<dbReference type="InterPro" id="IPR036034">
    <property type="entry name" value="PDZ_sf"/>
</dbReference>
<dbReference type="GO" id="GO:0004175">
    <property type="term" value="F:endopeptidase activity"/>
    <property type="evidence" value="ECO:0007669"/>
    <property type="project" value="TreeGrafter"/>
</dbReference>
<keyword evidence="8" id="KW-1185">Reference proteome</keyword>
<evidence type="ECO:0000256" key="1">
    <source>
        <dbReference type="ARBA" id="ARBA00009179"/>
    </source>
</evidence>
<dbReference type="SMART" id="SM00228">
    <property type="entry name" value="PDZ"/>
    <property type="match status" value="1"/>
</dbReference>
<dbReference type="GO" id="GO:0030288">
    <property type="term" value="C:outer membrane-bounded periplasmic space"/>
    <property type="evidence" value="ECO:0007669"/>
    <property type="project" value="TreeGrafter"/>
</dbReference>
<evidence type="ECO:0000256" key="2">
    <source>
        <dbReference type="ARBA" id="ARBA00022670"/>
    </source>
</evidence>
<dbReference type="SMART" id="SM00245">
    <property type="entry name" value="TSPc"/>
    <property type="match status" value="1"/>
</dbReference>
<evidence type="ECO:0000256" key="4">
    <source>
        <dbReference type="ARBA" id="ARBA00022825"/>
    </source>
</evidence>
<evidence type="ECO:0000256" key="3">
    <source>
        <dbReference type="ARBA" id="ARBA00022801"/>
    </source>
</evidence>
<evidence type="ECO:0000313" key="7">
    <source>
        <dbReference type="EMBL" id="MBC8535591.1"/>
    </source>
</evidence>
<dbReference type="Pfam" id="PF22694">
    <property type="entry name" value="CtpB_N-like"/>
    <property type="match status" value="1"/>
</dbReference>
<dbReference type="CDD" id="cd07560">
    <property type="entry name" value="Peptidase_S41_CPP"/>
    <property type="match status" value="1"/>
</dbReference>
<dbReference type="SUPFAM" id="SSF50156">
    <property type="entry name" value="PDZ domain-like"/>
    <property type="match status" value="1"/>
</dbReference>
<dbReference type="GO" id="GO:0006508">
    <property type="term" value="P:proteolysis"/>
    <property type="evidence" value="ECO:0007669"/>
    <property type="project" value="UniProtKB-KW"/>
</dbReference>
<dbReference type="NCBIfam" id="TIGR00225">
    <property type="entry name" value="prc"/>
    <property type="match status" value="1"/>
</dbReference>
<dbReference type="Gene3D" id="2.30.42.10">
    <property type="match status" value="1"/>
</dbReference>
<dbReference type="InterPro" id="IPR041489">
    <property type="entry name" value="PDZ_6"/>
</dbReference>
<dbReference type="InterPro" id="IPR001478">
    <property type="entry name" value="PDZ"/>
</dbReference>
<dbReference type="Pfam" id="PF17820">
    <property type="entry name" value="PDZ_6"/>
    <property type="match status" value="1"/>
</dbReference>
<name>A0A926DCB4_9FIRM</name>
<dbReference type="CDD" id="cd06782">
    <property type="entry name" value="cpPDZ_CPP-like"/>
    <property type="match status" value="1"/>
</dbReference>
<evidence type="ECO:0000256" key="5">
    <source>
        <dbReference type="RuleBase" id="RU004404"/>
    </source>
</evidence>
<dbReference type="RefSeq" id="WP_249299319.1">
    <property type="nucleotide sequence ID" value="NZ_JACRSP010000001.1"/>
</dbReference>
<dbReference type="InterPro" id="IPR055210">
    <property type="entry name" value="CtpA/B_N"/>
</dbReference>
<dbReference type="AlphaFoldDB" id="A0A926DCB4"/>
<proteinExistence type="inferred from homology"/>
<gene>
    <name evidence="7" type="ORF">H8695_02650</name>
</gene>
<dbReference type="EMBL" id="JACRSP010000001">
    <property type="protein sequence ID" value="MBC8535591.1"/>
    <property type="molecule type" value="Genomic_DNA"/>
</dbReference>
<keyword evidence="4 5" id="KW-0720">Serine protease</keyword>
<dbReference type="Gene3D" id="3.30.750.44">
    <property type="match status" value="1"/>
</dbReference>
<keyword evidence="3 5" id="KW-0378">Hydrolase</keyword>
<dbReference type="PROSITE" id="PS50106">
    <property type="entry name" value="PDZ"/>
    <property type="match status" value="1"/>
</dbReference>
<organism evidence="7 8">
    <name type="scientific">Feifania hominis</name>
    <dbReference type="NCBI Taxonomy" id="2763660"/>
    <lineage>
        <taxon>Bacteria</taxon>
        <taxon>Bacillati</taxon>
        <taxon>Bacillota</taxon>
        <taxon>Clostridia</taxon>
        <taxon>Eubacteriales</taxon>
        <taxon>Feifaniaceae</taxon>
        <taxon>Feifania</taxon>
    </lineage>
</organism>
<dbReference type="GO" id="GO:0007165">
    <property type="term" value="P:signal transduction"/>
    <property type="evidence" value="ECO:0007669"/>
    <property type="project" value="TreeGrafter"/>
</dbReference>
<protein>
    <submittedName>
        <fullName evidence="7">S41 family peptidase</fullName>
    </submittedName>
</protein>
<reference evidence="7" key="1">
    <citation type="submission" date="2020-08" db="EMBL/GenBank/DDBJ databases">
        <title>Genome public.</title>
        <authorList>
            <person name="Liu C."/>
            <person name="Sun Q."/>
        </authorList>
    </citation>
    <scope>NUCLEOTIDE SEQUENCE</scope>
    <source>
        <strain evidence="7">BX7</strain>
    </source>
</reference>
<dbReference type="PANTHER" id="PTHR32060:SF30">
    <property type="entry name" value="CARBOXY-TERMINAL PROCESSING PROTEASE CTPA"/>
    <property type="match status" value="1"/>
</dbReference>
<dbReference type="Pfam" id="PF03572">
    <property type="entry name" value="Peptidase_S41"/>
    <property type="match status" value="1"/>
</dbReference>
<evidence type="ECO:0000259" key="6">
    <source>
        <dbReference type="PROSITE" id="PS50106"/>
    </source>
</evidence>
<keyword evidence="2 5" id="KW-0645">Protease</keyword>
<sequence>MNRRISLKSVLLIVLGVVLVTFLLTATYFQLRIAGDLREINEKNAYFSKLYTVDQLVRDHYVGDIDAEELMDGIITGYIYGTGDKYAAYLNRDVYAESVKSSSGQFEGIGINIMYMPESGYIKITSPMQNSPAEKAGILAGDIIIEVDGEDVAQLGYYSAVAKLTDVAGTSAHFTVLRGEQTIPFSITRESFEKLSVFSRVVGDNIGYIQIEAFNETTYREFELAIDELTGKGVRGLIFDVRNNPGGDVNTLCNMLDLLLPEGPIMHMYDHDGNEELPAISSDASEIDLPMAVLVNGDSASASELFAAALRDYDKAKLVGTKTYGKATMQSVIPLSDGSAVSISVSAIKPPYGDSYEGIGITPDFVVDLPDEVKQNYAVMTDEQDAQLQRALELFS</sequence>
<dbReference type="InterPro" id="IPR004447">
    <property type="entry name" value="Peptidase_S41A"/>
</dbReference>
<dbReference type="InterPro" id="IPR029045">
    <property type="entry name" value="ClpP/crotonase-like_dom_sf"/>
</dbReference>